<dbReference type="Proteomes" id="UP000565521">
    <property type="component" value="Unassembled WGS sequence"/>
</dbReference>
<dbReference type="RefSeq" id="WP_176909720.1">
    <property type="nucleotide sequence ID" value="NZ_JABKAU010000039.1"/>
</dbReference>
<dbReference type="InterPro" id="IPR011037">
    <property type="entry name" value="Pyrv_Knase-like_insert_dom_sf"/>
</dbReference>
<dbReference type="AlphaFoldDB" id="A0A7Y7PS49"/>
<organism evidence="1 2">
    <name type="scientific">Hymenobacter lapidiphilus</name>
    <dbReference type="NCBI Taxonomy" id="2608003"/>
    <lineage>
        <taxon>Bacteria</taxon>
        <taxon>Pseudomonadati</taxon>
        <taxon>Bacteroidota</taxon>
        <taxon>Cytophagia</taxon>
        <taxon>Cytophagales</taxon>
        <taxon>Hymenobacteraceae</taxon>
        <taxon>Hymenobacter</taxon>
    </lineage>
</organism>
<dbReference type="SUPFAM" id="SSF50800">
    <property type="entry name" value="PK beta-barrel domain-like"/>
    <property type="match status" value="1"/>
</dbReference>
<gene>
    <name evidence="1" type="ORF">HW554_16700</name>
</gene>
<dbReference type="EMBL" id="JABKAU010000039">
    <property type="protein sequence ID" value="NVO32857.1"/>
    <property type="molecule type" value="Genomic_DNA"/>
</dbReference>
<proteinExistence type="predicted"/>
<comment type="caution">
    <text evidence="1">The sequence shown here is derived from an EMBL/GenBank/DDBJ whole genome shotgun (WGS) entry which is preliminary data.</text>
</comment>
<evidence type="ECO:0000313" key="2">
    <source>
        <dbReference type="Proteomes" id="UP000565521"/>
    </source>
</evidence>
<name>A0A7Y7PS49_9BACT</name>
<accession>A0A7Y7PS49</accession>
<protein>
    <submittedName>
        <fullName evidence="1">MOSC domain-containing protein</fullName>
    </submittedName>
</protein>
<reference evidence="1 2" key="1">
    <citation type="submission" date="2020-05" db="EMBL/GenBank/DDBJ databases">
        <title>Hymenobacter terrestris sp. nov. and Hymenobacter lapidiphilus sp. nov., isolated from regoliths in Antarctica.</title>
        <authorList>
            <person name="Sedlacek I."/>
            <person name="Pantucek R."/>
            <person name="Zeman M."/>
            <person name="Holochova P."/>
            <person name="Kralova S."/>
            <person name="Stankova E."/>
            <person name="Sedo O."/>
            <person name="Micenkova L."/>
            <person name="Svec P."/>
            <person name="Gupta V."/>
            <person name="Sood U."/>
            <person name="Korpole U.S."/>
            <person name="Lal R."/>
        </authorList>
    </citation>
    <scope>NUCLEOTIDE SEQUENCE [LARGE SCALE GENOMIC DNA]</scope>
    <source>
        <strain evidence="1 2">P5342</strain>
    </source>
</reference>
<evidence type="ECO:0000313" key="1">
    <source>
        <dbReference type="EMBL" id="NVO32857.1"/>
    </source>
</evidence>
<keyword evidence="2" id="KW-1185">Reference proteome</keyword>
<sequence length="63" mass="6784">MSPARRRAVLPRQPCFKLSASTTPHTPAREGRTGLYFWVGVAGTVQAGVPALTRSGYHCVTIT</sequence>